<dbReference type="Pfam" id="PF02668">
    <property type="entry name" value="TauD"/>
    <property type="match status" value="1"/>
</dbReference>
<evidence type="ECO:0000313" key="7">
    <source>
        <dbReference type="EMBL" id="TYP69732.1"/>
    </source>
</evidence>
<dbReference type="PANTHER" id="PTHR30468">
    <property type="entry name" value="ALPHA-KETOGLUTARATE-DEPENDENT SULFONATE DIOXYGENASE"/>
    <property type="match status" value="1"/>
</dbReference>
<evidence type="ECO:0000313" key="8">
    <source>
        <dbReference type="Proteomes" id="UP000323257"/>
    </source>
</evidence>
<dbReference type="InterPro" id="IPR042098">
    <property type="entry name" value="TauD-like_sf"/>
</dbReference>
<dbReference type="Gene3D" id="3.60.130.10">
    <property type="entry name" value="Clavaminate synthase-like"/>
    <property type="match status" value="1"/>
</dbReference>
<organism evidence="7 8">
    <name type="scientific">Paenibacillus methanolicus</name>
    <dbReference type="NCBI Taxonomy" id="582686"/>
    <lineage>
        <taxon>Bacteria</taxon>
        <taxon>Bacillati</taxon>
        <taxon>Bacillota</taxon>
        <taxon>Bacilli</taxon>
        <taxon>Bacillales</taxon>
        <taxon>Paenibacillaceae</taxon>
        <taxon>Paenibacillus</taxon>
    </lineage>
</organism>
<dbReference type="Proteomes" id="UP000323257">
    <property type="component" value="Unassembled WGS sequence"/>
</dbReference>
<dbReference type="GO" id="GO:0005737">
    <property type="term" value="C:cytoplasm"/>
    <property type="evidence" value="ECO:0007669"/>
    <property type="project" value="TreeGrafter"/>
</dbReference>
<reference evidence="7 8" key="1">
    <citation type="submission" date="2019-07" db="EMBL/GenBank/DDBJ databases">
        <title>Genomic Encyclopedia of Type Strains, Phase III (KMG-III): the genomes of soil and plant-associated and newly described type strains.</title>
        <authorList>
            <person name="Whitman W."/>
        </authorList>
    </citation>
    <scope>NUCLEOTIDE SEQUENCE [LARGE SCALE GENOMIC DNA]</scope>
    <source>
        <strain evidence="7 8">BL24</strain>
    </source>
</reference>
<dbReference type="InterPro" id="IPR051323">
    <property type="entry name" value="AtsK-like"/>
</dbReference>
<dbReference type="GO" id="GO:0046872">
    <property type="term" value="F:metal ion binding"/>
    <property type="evidence" value="ECO:0007669"/>
    <property type="project" value="UniProtKB-KW"/>
</dbReference>
<keyword evidence="8" id="KW-1185">Reference proteome</keyword>
<dbReference type="AlphaFoldDB" id="A0A5S5BU46"/>
<evidence type="ECO:0000256" key="4">
    <source>
        <dbReference type="ARBA" id="ARBA00023002"/>
    </source>
</evidence>
<proteinExistence type="inferred from homology"/>
<sequence length="322" mass="36297">MALSEANLAAFHPAADRPLAISRESANGPRLLRRLQGDAISAPYALFRVKPLARTLGAEIEGVDLRLPLTEELKQELNRALLEWKVLFFRNQRITSEQQAAFARNWGELENHPFLPQGDSADVVRFAKDDKTAGRENNWHADVTWRLTPALGAVLRLIETPASGGGDTIWSDAAAAYDNLPEEIRARIDGLTAIHDFTHVFGRALPPDQLAAKQAEFPAAEHPIVRVHPETGRKTLFVNSSFTTRIVGLEDHESEKVLQYLFRQIAIPEYHVRFRWEPDTVAFWDNRALQHYAVNDYYPERRVAERISIVGDRPYGYGGATD</sequence>
<keyword evidence="4" id="KW-0560">Oxidoreductase</keyword>
<evidence type="ECO:0000259" key="6">
    <source>
        <dbReference type="Pfam" id="PF02668"/>
    </source>
</evidence>
<dbReference type="GO" id="GO:0000908">
    <property type="term" value="F:taurine dioxygenase activity"/>
    <property type="evidence" value="ECO:0007669"/>
    <property type="project" value="TreeGrafter"/>
</dbReference>
<accession>A0A5S5BU46</accession>
<dbReference type="RefSeq" id="WP_148932736.1">
    <property type="nucleotide sequence ID" value="NZ_VNHS01000013.1"/>
</dbReference>
<evidence type="ECO:0000256" key="3">
    <source>
        <dbReference type="ARBA" id="ARBA00022964"/>
    </source>
</evidence>
<evidence type="ECO:0000256" key="1">
    <source>
        <dbReference type="ARBA" id="ARBA00005896"/>
    </source>
</evidence>
<evidence type="ECO:0000256" key="5">
    <source>
        <dbReference type="ARBA" id="ARBA00023004"/>
    </source>
</evidence>
<dbReference type="InterPro" id="IPR003819">
    <property type="entry name" value="TauD/TfdA-like"/>
</dbReference>
<comment type="similarity">
    <text evidence="1">Belongs to the TfdA dioxygenase family.</text>
</comment>
<keyword evidence="3 7" id="KW-0223">Dioxygenase</keyword>
<dbReference type="SUPFAM" id="SSF51197">
    <property type="entry name" value="Clavaminate synthase-like"/>
    <property type="match status" value="1"/>
</dbReference>
<dbReference type="GO" id="GO:0006790">
    <property type="term" value="P:sulfur compound metabolic process"/>
    <property type="evidence" value="ECO:0007669"/>
    <property type="project" value="TreeGrafter"/>
</dbReference>
<dbReference type="EMBL" id="VNHS01000013">
    <property type="protein sequence ID" value="TYP69732.1"/>
    <property type="molecule type" value="Genomic_DNA"/>
</dbReference>
<dbReference type="PANTHER" id="PTHR30468:SF1">
    <property type="entry name" value="ALPHA-KETOGLUTARATE-DEPENDENT SULFONATE DIOXYGENASE"/>
    <property type="match status" value="1"/>
</dbReference>
<name>A0A5S5BU46_9BACL</name>
<comment type="caution">
    <text evidence="7">The sequence shown here is derived from an EMBL/GenBank/DDBJ whole genome shotgun (WGS) entry which is preliminary data.</text>
</comment>
<gene>
    <name evidence="7" type="ORF">BCM02_11363</name>
</gene>
<keyword evidence="2" id="KW-0479">Metal-binding</keyword>
<evidence type="ECO:0000256" key="2">
    <source>
        <dbReference type="ARBA" id="ARBA00022723"/>
    </source>
</evidence>
<keyword evidence="5" id="KW-0408">Iron</keyword>
<dbReference type="OrthoDB" id="581608at2"/>
<protein>
    <submittedName>
        <fullName evidence="7">Taurine dioxygenase</fullName>
    </submittedName>
</protein>
<feature type="domain" description="TauD/TfdA-like" evidence="6">
    <location>
        <begin position="49"/>
        <end position="306"/>
    </location>
</feature>